<evidence type="ECO:0000313" key="1">
    <source>
        <dbReference type="EMBL" id="PAV75031.1"/>
    </source>
</evidence>
<dbReference type="EMBL" id="LIAE01008224">
    <property type="protein sequence ID" value="PAV75031.1"/>
    <property type="molecule type" value="Genomic_DNA"/>
</dbReference>
<dbReference type="AlphaFoldDB" id="A0A2A2KM32"/>
<gene>
    <name evidence="1" type="ORF">WR25_06361</name>
</gene>
<organism evidence="1 2">
    <name type="scientific">Diploscapter pachys</name>
    <dbReference type="NCBI Taxonomy" id="2018661"/>
    <lineage>
        <taxon>Eukaryota</taxon>
        <taxon>Metazoa</taxon>
        <taxon>Ecdysozoa</taxon>
        <taxon>Nematoda</taxon>
        <taxon>Chromadorea</taxon>
        <taxon>Rhabditida</taxon>
        <taxon>Rhabditina</taxon>
        <taxon>Rhabditomorpha</taxon>
        <taxon>Rhabditoidea</taxon>
        <taxon>Rhabditidae</taxon>
        <taxon>Diploscapter</taxon>
    </lineage>
</organism>
<comment type="caution">
    <text evidence="1">The sequence shown here is derived from an EMBL/GenBank/DDBJ whole genome shotgun (WGS) entry which is preliminary data.</text>
</comment>
<accession>A0A2A2KM32</accession>
<protein>
    <submittedName>
        <fullName evidence="1">Uncharacterized protein</fullName>
    </submittedName>
</protein>
<sequence>MNSLIFMKLFLTFPFATYAFLLLVRTARISALGSPPTTAAEEDDEGTVEEDAEAVELERDGTGGGLNGAAAERIEGSAEWVAGAGT</sequence>
<keyword evidence="2" id="KW-1185">Reference proteome</keyword>
<proteinExistence type="predicted"/>
<evidence type="ECO:0000313" key="2">
    <source>
        <dbReference type="Proteomes" id="UP000218231"/>
    </source>
</evidence>
<dbReference type="Proteomes" id="UP000218231">
    <property type="component" value="Unassembled WGS sequence"/>
</dbReference>
<name>A0A2A2KM32_9BILA</name>
<reference evidence="1 2" key="1">
    <citation type="journal article" date="2017" name="Curr. Biol.">
        <title>Genome architecture and evolution of a unichromosomal asexual nematode.</title>
        <authorList>
            <person name="Fradin H."/>
            <person name="Zegar C."/>
            <person name="Gutwein M."/>
            <person name="Lucas J."/>
            <person name="Kovtun M."/>
            <person name="Corcoran D."/>
            <person name="Baugh L.R."/>
            <person name="Kiontke K."/>
            <person name="Gunsalus K."/>
            <person name="Fitch D.H."/>
            <person name="Piano F."/>
        </authorList>
    </citation>
    <scope>NUCLEOTIDE SEQUENCE [LARGE SCALE GENOMIC DNA]</scope>
    <source>
        <strain evidence="1">PF1309</strain>
    </source>
</reference>